<evidence type="ECO:0000313" key="15">
    <source>
        <dbReference type="EMBL" id="KAG9243324.1"/>
    </source>
</evidence>
<keyword evidence="6 12" id="KW-0808">Transferase</keyword>
<keyword evidence="8 12" id="KW-0156">Chromatin regulator</keyword>
<evidence type="ECO:0000313" key="16">
    <source>
        <dbReference type="Proteomes" id="UP000887226"/>
    </source>
</evidence>
<dbReference type="InterPro" id="IPR030445">
    <property type="entry name" value="H3-K79_meTrfase"/>
</dbReference>
<dbReference type="GO" id="GO:0005634">
    <property type="term" value="C:nucleus"/>
    <property type="evidence" value="ECO:0007669"/>
    <property type="project" value="UniProtKB-SubCell"/>
</dbReference>
<evidence type="ECO:0000256" key="1">
    <source>
        <dbReference type="ARBA" id="ARBA00003482"/>
    </source>
</evidence>
<feature type="compositionally biased region" description="Pro residues" evidence="13">
    <location>
        <begin position="26"/>
        <end position="36"/>
    </location>
</feature>
<keyword evidence="9 12" id="KW-0539">Nucleus</keyword>
<evidence type="ECO:0000256" key="12">
    <source>
        <dbReference type="RuleBase" id="RU271113"/>
    </source>
</evidence>
<comment type="similarity">
    <text evidence="12">Belongs to the class I-like SAM-binding methyltransferase superfamily. DOT1 family.</text>
</comment>
<comment type="catalytic activity">
    <reaction evidence="11 12">
        <text>L-lysyl(79)-[histone H3] + 3 S-adenosyl-L-methionine = N(6),N(6),N(6)-trimethyl-L-lysyl(79)-[histone H3] + 3 S-adenosyl-L-homocysteine + 3 H(+)</text>
        <dbReference type="Rhea" id="RHEA:60328"/>
        <dbReference type="Rhea" id="RHEA-COMP:15549"/>
        <dbReference type="Rhea" id="RHEA-COMP:15552"/>
        <dbReference type="ChEBI" id="CHEBI:15378"/>
        <dbReference type="ChEBI" id="CHEBI:29969"/>
        <dbReference type="ChEBI" id="CHEBI:57856"/>
        <dbReference type="ChEBI" id="CHEBI:59789"/>
        <dbReference type="ChEBI" id="CHEBI:61961"/>
        <dbReference type="EC" id="2.1.1.360"/>
    </reaction>
</comment>
<evidence type="ECO:0000256" key="9">
    <source>
        <dbReference type="ARBA" id="ARBA00023242"/>
    </source>
</evidence>
<dbReference type="InterPro" id="IPR025789">
    <property type="entry name" value="DOT1_dom"/>
</dbReference>
<dbReference type="GO" id="GO:0140956">
    <property type="term" value="F:histone H3K79 trimethyltransferase activity"/>
    <property type="evidence" value="ECO:0007669"/>
    <property type="project" value="UniProtKB-EC"/>
</dbReference>
<proteinExistence type="inferred from homology"/>
<evidence type="ECO:0000256" key="3">
    <source>
        <dbReference type="ARBA" id="ARBA00012190"/>
    </source>
</evidence>
<dbReference type="CDD" id="cd02440">
    <property type="entry name" value="AdoMet_MTases"/>
    <property type="match status" value="1"/>
</dbReference>
<dbReference type="PANTHER" id="PTHR21451">
    <property type="entry name" value="HISTONE H3 METHYLTRANSFERASE"/>
    <property type="match status" value="1"/>
</dbReference>
<keyword evidence="16" id="KW-1185">Reference proteome</keyword>
<dbReference type="FunFam" id="3.40.50.150:FF:000033">
    <property type="entry name" value="Histone-lysine N-methyltransferase, H3 lysine-79 specific"/>
    <property type="match status" value="1"/>
</dbReference>
<dbReference type="EC" id="2.1.1.360" evidence="3 12"/>
<evidence type="ECO:0000256" key="2">
    <source>
        <dbReference type="ARBA" id="ARBA00004123"/>
    </source>
</evidence>
<evidence type="ECO:0000259" key="14">
    <source>
        <dbReference type="PROSITE" id="PS51569"/>
    </source>
</evidence>
<dbReference type="GO" id="GO:0000077">
    <property type="term" value="P:DNA damage checkpoint signaling"/>
    <property type="evidence" value="ECO:0007669"/>
    <property type="project" value="TreeGrafter"/>
</dbReference>
<evidence type="ECO:0000256" key="7">
    <source>
        <dbReference type="ARBA" id="ARBA00022691"/>
    </source>
</evidence>
<dbReference type="PANTHER" id="PTHR21451:SF0">
    <property type="entry name" value="HISTONE-LYSINE N-METHYLTRANSFERASE, H3 LYSINE-79 SPECIFIC"/>
    <property type="match status" value="1"/>
</dbReference>
<dbReference type="Gene3D" id="1.10.260.170">
    <property type="match status" value="1"/>
</dbReference>
<dbReference type="InterPro" id="IPR029063">
    <property type="entry name" value="SAM-dependent_MTases_sf"/>
</dbReference>
<evidence type="ECO:0000256" key="13">
    <source>
        <dbReference type="SAM" id="MobiDB-lite"/>
    </source>
</evidence>
<evidence type="ECO:0000256" key="8">
    <source>
        <dbReference type="ARBA" id="ARBA00022853"/>
    </source>
</evidence>
<dbReference type="EMBL" id="MU253987">
    <property type="protein sequence ID" value="KAG9243324.1"/>
    <property type="molecule type" value="Genomic_DNA"/>
</dbReference>
<dbReference type="GO" id="GO:0032259">
    <property type="term" value="P:methylation"/>
    <property type="evidence" value="ECO:0007669"/>
    <property type="project" value="UniProtKB-KW"/>
</dbReference>
<dbReference type="GO" id="GO:0006281">
    <property type="term" value="P:DNA repair"/>
    <property type="evidence" value="ECO:0007669"/>
    <property type="project" value="TreeGrafter"/>
</dbReference>
<gene>
    <name evidence="15" type="ORF">BJ878DRAFT_511336</name>
</gene>
<comment type="activity regulation">
    <text evidence="12">Ubiquitination of histone H2B to form H2BK123ub1 is required for efficient DOT1 methyltransferase activity on histone H3.</text>
</comment>
<evidence type="ECO:0000256" key="11">
    <source>
        <dbReference type="ARBA" id="ARBA00047770"/>
    </source>
</evidence>
<keyword evidence="7 12" id="KW-0949">S-adenosyl-L-methionine</keyword>
<comment type="subcellular location">
    <subcellularLocation>
        <location evidence="2 12">Nucleus</location>
    </subcellularLocation>
</comment>
<comment type="caution">
    <text evidence="15">The sequence shown here is derived from an EMBL/GenBank/DDBJ whole genome shotgun (WGS) entry which is preliminary data.</text>
</comment>
<feature type="region of interest" description="Disordered" evidence="13">
    <location>
        <begin position="20"/>
        <end position="129"/>
    </location>
</feature>
<dbReference type="SUPFAM" id="SSF53335">
    <property type="entry name" value="S-adenosyl-L-methionine-dependent methyltransferases"/>
    <property type="match status" value="1"/>
</dbReference>
<keyword evidence="5 12" id="KW-0489">Methyltransferase</keyword>
<feature type="compositionally biased region" description="Basic and acidic residues" evidence="13">
    <location>
        <begin position="111"/>
        <end position="129"/>
    </location>
</feature>
<feature type="compositionally biased region" description="Polar residues" evidence="13">
    <location>
        <begin position="85"/>
        <end position="97"/>
    </location>
</feature>
<protein>
    <recommendedName>
        <fullName evidence="4 12">Histone-lysine N-methyltransferase, H3 lysine-79 specific</fullName>
        <ecNumber evidence="3 12">2.1.1.360</ecNumber>
    </recommendedName>
    <alternativeName>
        <fullName evidence="10 12">Histone H3-K79 methyltransferase</fullName>
    </alternativeName>
</protein>
<dbReference type="PROSITE" id="PS51569">
    <property type="entry name" value="DOT1"/>
    <property type="match status" value="1"/>
</dbReference>
<reference evidence="15" key="1">
    <citation type="journal article" date="2021" name="IMA Fungus">
        <title>Genomic characterization of three marine fungi, including Emericellopsis atlantica sp. nov. with signatures of a generalist lifestyle and marine biomass degradation.</title>
        <authorList>
            <person name="Hagestad O.C."/>
            <person name="Hou L."/>
            <person name="Andersen J.H."/>
            <person name="Hansen E.H."/>
            <person name="Altermark B."/>
            <person name="Li C."/>
            <person name="Kuhnert E."/>
            <person name="Cox R.J."/>
            <person name="Crous P.W."/>
            <person name="Spatafora J.W."/>
            <person name="Lail K."/>
            <person name="Amirebrahimi M."/>
            <person name="Lipzen A."/>
            <person name="Pangilinan J."/>
            <person name="Andreopoulos W."/>
            <person name="Hayes R.D."/>
            <person name="Ng V."/>
            <person name="Grigoriev I.V."/>
            <person name="Jackson S.A."/>
            <person name="Sutton T.D.S."/>
            <person name="Dobson A.D.W."/>
            <person name="Rama T."/>
        </authorList>
    </citation>
    <scope>NUCLEOTIDE SEQUENCE</scope>
    <source>
        <strain evidence="15">TRa3180A</strain>
    </source>
</reference>
<accession>A0A9P7Z0T3</accession>
<name>A0A9P7Z0T3_9HELO</name>
<dbReference type="AlphaFoldDB" id="A0A9P7Z0T3"/>
<dbReference type="Proteomes" id="UP000887226">
    <property type="component" value="Unassembled WGS sequence"/>
</dbReference>
<dbReference type="Pfam" id="PF08123">
    <property type="entry name" value="DOT1"/>
    <property type="match status" value="1"/>
</dbReference>
<evidence type="ECO:0000256" key="10">
    <source>
        <dbReference type="ARBA" id="ARBA00029821"/>
    </source>
</evidence>
<evidence type="ECO:0000256" key="4">
    <source>
        <dbReference type="ARBA" id="ARBA00020987"/>
    </source>
</evidence>
<dbReference type="Gene3D" id="3.40.50.150">
    <property type="entry name" value="Vaccinia Virus protein VP39"/>
    <property type="match status" value="1"/>
</dbReference>
<organism evidence="15 16">
    <name type="scientific">Calycina marina</name>
    <dbReference type="NCBI Taxonomy" id="1763456"/>
    <lineage>
        <taxon>Eukaryota</taxon>
        <taxon>Fungi</taxon>
        <taxon>Dikarya</taxon>
        <taxon>Ascomycota</taxon>
        <taxon>Pezizomycotina</taxon>
        <taxon>Leotiomycetes</taxon>
        <taxon>Helotiales</taxon>
        <taxon>Pezizellaceae</taxon>
        <taxon>Calycina</taxon>
    </lineage>
</organism>
<feature type="domain" description="DOT1" evidence="14">
    <location>
        <begin position="178"/>
        <end position="508"/>
    </location>
</feature>
<comment type="function">
    <text evidence="1 12">Histone methyltransferase that specifically trimethylates histone H3 to form H3K79me3. This methylation is required for telomere silencing and for the pachytene checkpoint during the meiotic cell cycle by allowing the recruitment of RAD9 to double strand breaks. Nucleosomes are preferred as substrate compared to free histone.</text>
</comment>
<sequence>MAFTFGAKLNPKIKVLTPQFRSVPQASPPLPKPIPSHPHTTAQTANTPAKTAQTRTVRCNGNGRAPTPTNNAKLAPPSKKRKASRQASPANNAVNFRSDSDESPSSSEVISHSEKRFRPSPDRKQDDGRRAFSSMFREGTLKIIHAADVRMKGKGKSATSELLRAKIIVEVQYPGAAQRERYALAFAKDHINPAEDIYAVAQIVGHTYLRGEQQEKFIASEPQPGPLRKLERAKNHLCQNKLSEVNPDLLEAFKAALDNYNIALAALIKGGAIDRNFASNRLSPDVASFIVKQVYHRVVSPQVDIIHSKVEDKNNTYGELESFFVSRIISETKLKSDQVFIDLGSGVGNVVLQVALEVGCESWGCEMREVSCKAADQQKEEFKARCRLWGLKAGGVHLQKGDFRENDEIRQAMKKADVILVNNEVFGADLNQYLKDVFLDCKDGCCVVSLKSFGPSSDKRNDNDTFSQFVIKELDYYSGDVSWKGEGGKYYVATKDPEAALKAQKTYEHYEKSRRR</sequence>
<evidence type="ECO:0000256" key="5">
    <source>
        <dbReference type="ARBA" id="ARBA00022603"/>
    </source>
</evidence>
<feature type="compositionally biased region" description="Polar residues" evidence="13">
    <location>
        <begin position="39"/>
        <end position="59"/>
    </location>
</feature>
<dbReference type="OrthoDB" id="443402at2759"/>
<comment type="miscellaneous">
    <text evidence="12">In contrast to other lysine histone methyltransferases, it does not contain a SET domain, suggesting the existence of another mechanism for methylation of lysine residues of histones.</text>
</comment>
<evidence type="ECO:0000256" key="6">
    <source>
        <dbReference type="ARBA" id="ARBA00022679"/>
    </source>
</evidence>